<dbReference type="VEuPathDB" id="VectorBase:ASIS020129"/>
<proteinExistence type="predicted"/>
<dbReference type="OMA" id="EHPVTHQ"/>
<keyword evidence="4" id="KW-1185">Reference proteome</keyword>
<accession>A0A084VDI3</accession>
<sequence length="280" mass="30319">MVVSGVFLAPGRRSTKDRSVCVLFQRNAVWLLLLVAGATVAEPQEGYFYPRPTPQCLPQVFTETVTDYATETLNHFFTDVNTVYLTDYLTSTVVNPVLITSTEYSVSTVVVPQVEYITETTTLVLQPSPVVQYVTETFVSTVFAQSEFSGAVQPVPLGNTYLPPSGPPEPNPVLINHAINQLQQPPPFIPPPRVSLPPVLDHPVTHEPFLSLDVSSGGQRTLGGPAEEHAFGSGVYSLPNIGAVPPAFDNGGYRYKRKLNVQVSEQSSSTTVATKTDKAA</sequence>
<gene>
    <name evidence="2" type="ORF">ZHAS_00003011</name>
</gene>
<reference evidence="2 4" key="1">
    <citation type="journal article" date="2014" name="BMC Genomics">
        <title>Genome sequence of Anopheles sinensis provides insight into genetics basis of mosquito competence for malaria parasites.</title>
        <authorList>
            <person name="Zhou D."/>
            <person name="Zhang D."/>
            <person name="Ding G."/>
            <person name="Shi L."/>
            <person name="Hou Q."/>
            <person name="Ye Y."/>
            <person name="Xu Y."/>
            <person name="Zhou H."/>
            <person name="Xiong C."/>
            <person name="Li S."/>
            <person name="Yu J."/>
            <person name="Hong S."/>
            <person name="Yu X."/>
            <person name="Zou P."/>
            <person name="Chen C."/>
            <person name="Chang X."/>
            <person name="Wang W."/>
            <person name="Lv Y."/>
            <person name="Sun Y."/>
            <person name="Ma L."/>
            <person name="Shen B."/>
            <person name="Zhu C."/>
        </authorList>
    </citation>
    <scope>NUCLEOTIDE SEQUENCE [LARGE SCALE GENOMIC DNA]</scope>
</reference>
<feature type="chain" id="PRO_5001783573" evidence="1">
    <location>
        <begin position="44"/>
        <end position="280"/>
    </location>
</feature>
<dbReference type="EMBL" id="KE524664">
    <property type="protein sequence ID" value="KFB36027.1"/>
    <property type="molecule type" value="Genomic_DNA"/>
</dbReference>
<name>A0A084VDI3_ANOSI</name>
<keyword evidence="1" id="KW-0732">Signal</keyword>
<dbReference type="AlphaFoldDB" id="A0A084VDI3"/>
<evidence type="ECO:0000313" key="2">
    <source>
        <dbReference type="EMBL" id="KFB36027.1"/>
    </source>
</evidence>
<feature type="signal peptide" evidence="1">
    <location>
        <begin position="1"/>
        <end position="43"/>
    </location>
</feature>
<dbReference type="EMBL" id="ATLV01011338">
    <property type="status" value="NOT_ANNOTATED_CDS"/>
    <property type="molecule type" value="Genomic_DNA"/>
</dbReference>
<protein>
    <submittedName>
        <fullName evidence="2 3">Uncharacterized protein</fullName>
    </submittedName>
</protein>
<dbReference type="EnsemblMetazoa" id="ASIC003011-RA">
    <property type="protein sequence ID" value="ASIC003011-PA"/>
    <property type="gene ID" value="ASIC003011"/>
</dbReference>
<dbReference type="OrthoDB" id="7739657at2759"/>
<evidence type="ECO:0000313" key="3">
    <source>
        <dbReference type="EnsemblMetazoa" id="ASIC003011-PA"/>
    </source>
</evidence>
<evidence type="ECO:0000256" key="1">
    <source>
        <dbReference type="SAM" id="SignalP"/>
    </source>
</evidence>
<evidence type="ECO:0000313" key="4">
    <source>
        <dbReference type="Proteomes" id="UP000030765"/>
    </source>
</evidence>
<dbReference type="VEuPathDB" id="VectorBase:ASIC003011"/>
<dbReference type="Proteomes" id="UP000030765">
    <property type="component" value="Unassembled WGS sequence"/>
</dbReference>
<organism evidence="2">
    <name type="scientific">Anopheles sinensis</name>
    <name type="common">Mosquito</name>
    <dbReference type="NCBI Taxonomy" id="74873"/>
    <lineage>
        <taxon>Eukaryota</taxon>
        <taxon>Metazoa</taxon>
        <taxon>Ecdysozoa</taxon>
        <taxon>Arthropoda</taxon>
        <taxon>Hexapoda</taxon>
        <taxon>Insecta</taxon>
        <taxon>Pterygota</taxon>
        <taxon>Neoptera</taxon>
        <taxon>Endopterygota</taxon>
        <taxon>Diptera</taxon>
        <taxon>Nematocera</taxon>
        <taxon>Culicoidea</taxon>
        <taxon>Culicidae</taxon>
        <taxon>Anophelinae</taxon>
        <taxon>Anopheles</taxon>
    </lineage>
</organism>
<reference evidence="3" key="2">
    <citation type="submission" date="2020-05" db="UniProtKB">
        <authorList>
            <consortium name="EnsemblMetazoa"/>
        </authorList>
    </citation>
    <scope>IDENTIFICATION</scope>
</reference>